<evidence type="ECO:0000313" key="1">
    <source>
        <dbReference type="EMBL" id="KAF2630607.1"/>
    </source>
</evidence>
<proteinExistence type="predicted"/>
<dbReference type="Proteomes" id="UP000799754">
    <property type="component" value="Unassembled WGS sequence"/>
</dbReference>
<name>A0ACB6SBY1_9PLEO</name>
<comment type="caution">
    <text evidence="1">The sequence shown here is derived from an EMBL/GenBank/DDBJ whole genome shotgun (WGS) entry which is preliminary data.</text>
</comment>
<accession>A0ACB6SBY1</accession>
<reference evidence="1" key="1">
    <citation type="journal article" date="2020" name="Stud. Mycol.">
        <title>101 Dothideomycetes genomes: a test case for predicting lifestyles and emergence of pathogens.</title>
        <authorList>
            <person name="Haridas S."/>
            <person name="Albert R."/>
            <person name="Binder M."/>
            <person name="Bloem J."/>
            <person name="Labutti K."/>
            <person name="Salamov A."/>
            <person name="Andreopoulos B."/>
            <person name="Baker S."/>
            <person name="Barry K."/>
            <person name="Bills G."/>
            <person name="Bluhm B."/>
            <person name="Cannon C."/>
            <person name="Castanera R."/>
            <person name="Culley D."/>
            <person name="Daum C."/>
            <person name="Ezra D."/>
            <person name="Gonzalez J."/>
            <person name="Henrissat B."/>
            <person name="Kuo A."/>
            <person name="Liang C."/>
            <person name="Lipzen A."/>
            <person name="Lutzoni F."/>
            <person name="Magnuson J."/>
            <person name="Mondo S."/>
            <person name="Nolan M."/>
            <person name="Ohm R."/>
            <person name="Pangilinan J."/>
            <person name="Park H.-J."/>
            <person name="Ramirez L."/>
            <person name="Alfaro M."/>
            <person name="Sun H."/>
            <person name="Tritt A."/>
            <person name="Yoshinaga Y."/>
            <person name="Zwiers L.-H."/>
            <person name="Turgeon B."/>
            <person name="Goodwin S."/>
            <person name="Spatafora J."/>
            <person name="Crous P."/>
            <person name="Grigoriev I."/>
        </authorList>
    </citation>
    <scope>NUCLEOTIDE SEQUENCE</scope>
    <source>
        <strain evidence="1">CBS 525.71</strain>
    </source>
</reference>
<sequence length="399" mass="43942">MGLIHHVARQDHGNQEFPPSFLAQSRQPQMIIGNIVVQAVGSLFFFARAYSRVAIIKAWRGEDYILMLAWVFCTGYSVCQYGQIDNGAGRHAIATSMENPQAPITSQKYAYAAQIILLPALALSKLSICLTYLRIFYTDKRGRYMIQALMVLLFLLIVPFMFEVAFQCRPIHVYWTEGRPAAKCLQDLPGFLLSGSLNIVVDVALMAIVLPRVLELQLHQRQKWALTGIVLLGSLAVVAGIVRMVRVSGSITMPNFEPSWDSYDVSIWTSTEIYVSLLCASAPGVKPAVVKILPKLLGSSFSRSRTQTAGRTSTGIELGLRSKWKRTTIGSTRINNRRLSETGLTTADGPYTEVGSGVSARSLSRKSEDRPTTATSEGKSSHGGHIYKTSEISIQTHAI</sequence>
<organism evidence="1 2">
    <name type="scientific">Macroventuria anomochaeta</name>
    <dbReference type="NCBI Taxonomy" id="301207"/>
    <lineage>
        <taxon>Eukaryota</taxon>
        <taxon>Fungi</taxon>
        <taxon>Dikarya</taxon>
        <taxon>Ascomycota</taxon>
        <taxon>Pezizomycotina</taxon>
        <taxon>Dothideomycetes</taxon>
        <taxon>Pleosporomycetidae</taxon>
        <taxon>Pleosporales</taxon>
        <taxon>Pleosporineae</taxon>
        <taxon>Didymellaceae</taxon>
        <taxon>Macroventuria</taxon>
    </lineage>
</organism>
<gene>
    <name evidence="1" type="ORF">BU25DRAFT_407898</name>
</gene>
<protein>
    <submittedName>
        <fullName evidence="1">Uncharacterized protein</fullName>
    </submittedName>
</protein>
<keyword evidence="2" id="KW-1185">Reference proteome</keyword>
<evidence type="ECO:0000313" key="2">
    <source>
        <dbReference type="Proteomes" id="UP000799754"/>
    </source>
</evidence>
<dbReference type="EMBL" id="MU006706">
    <property type="protein sequence ID" value="KAF2630607.1"/>
    <property type="molecule type" value="Genomic_DNA"/>
</dbReference>